<dbReference type="InterPro" id="IPR038610">
    <property type="entry name" value="FliK-like_C_sf"/>
</dbReference>
<dbReference type="CDD" id="cd17470">
    <property type="entry name" value="T3SS_Flik_C"/>
    <property type="match status" value="1"/>
</dbReference>
<evidence type="ECO:0000256" key="1">
    <source>
        <dbReference type="SAM" id="MobiDB-lite"/>
    </source>
</evidence>
<feature type="region of interest" description="Disordered" evidence="1">
    <location>
        <begin position="279"/>
        <end position="298"/>
    </location>
</feature>
<dbReference type="AlphaFoldDB" id="A0A644SS03"/>
<dbReference type="EMBL" id="VSSQ01000004">
    <property type="protein sequence ID" value="MPL57403.1"/>
    <property type="molecule type" value="Genomic_DNA"/>
</dbReference>
<feature type="compositionally biased region" description="Low complexity" evidence="1">
    <location>
        <begin position="385"/>
        <end position="408"/>
    </location>
</feature>
<feature type="region of interest" description="Disordered" evidence="1">
    <location>
        <begin position="53"/>
        <end position="76"/>
    </location>
</feature>
<feature type="compositionally biased region" description="Basic and acidic residues" evidence="1">
    <location>
        <begin position="345"/>
        <end position="356"/>
    </location>
</feature>
<accession>A0A644SS03</accession>
<evidence type="ECO:0000313" key="3">
    <source>
        <dbReference type="EMBL" id="MPL57403.1"/>
    </source>
</evidence>
<organism evidence="3">
    <name type="scientific">bioreactor metagenome</name>
    <dbReference type="NCBI Taxonomy" id="1076179"/>
    <lineage>
        <taxon>unclassified sequences</taxon>
        <taxon>metagenomes</taxon>
        <taxon>ecological metagenomes</taxon>
    </lineage>
</organism>
<feature type="compositionally biased region" description="Polar residues" evidence="1">
    <location>
        <begin position="409"/>
        <end position="445"/>
    </location>
</feature>
<name>A0A644SS03_9ZZZZ</name>
<feature type="compositionally biased region" description="Polar residues" evidence="1">
    <location>
        <begin position="373"/>
        <end position="384"/>
    </location>
</feature>
<feature type="region of interest" description="Disordered" evidence="1">
    <location>
        <begin position="611"/>
        <end position="638"/>
    </location>
</feature>
<protein>
    <recommendedName>
        <fullName evidence="2">Flagellar hook-length control protein-like C-terminal domain-containing protein</fullName>
    </recommendedName>
</protein>
<dbReference type="InterPro" id="IPR021136">
    <property type="entry name" value="Flagellar_hook_control-like_C"/>
</dbReference>
<dbReference type="Pfam" id="PF02120">
    <property type="entry name" value="Flg_hook"/>
    <property type="match status" value="1"/>
</dbReference>
<feature type="domain" description="Flagellar hook-length control protein-like C-terminal" evidence="2">
    <location>
        <begin position="538"/>
        <end position="617"/>
    </location>
</feature>
<sequence length="684" mass="72522">MQIIPTSVSTNQTLWNAANNNRPNDERTSSFMDALNSSLKAVEEADASAAVFEGKSESKPSTPFAPTARAAAQVQSPYSRNTSNGVTYTLNEVCFTKQEVQDMHSKLIKAGAAPESLAKLAALAEMPDGATLAQITASVKGGGDIPVLTDEDKANITSLLKKIDPTGVLDTNVQAMMLQGNTQQAFNTISSFVNKLDPAGTLEVSQGEAISLGRGLGLGTANLQTLANSFGNSASITCLNEQFGTLMAPVTDFFTTQAAAQKTLDTALKTTLQPIISKARARTEQEKQASSLRDRTVQQSKTLIDKTVQKKSSNILGETLEAGQKAEPGDIKIAAQSEAIGKDATATKHEGERTTAENKATVTQRMPAERTADTTAAKQSNTQTAQQSGSQAAQQSGSQAASRASSQADVQTGKTTAQNNVLPSSQSDKTPAANQIHAQSATQQAAVLDDKGQKNADGNSGQSESDKDQKGKSAWGDLMGKVDTQSAAVTGRGSTPAYAAAQAMQAAHAAQNTSDVQDPSAVAPIGRQVAQQVEQGMLSTVKGGGTRLDLQLNPQELGSITVSLSVRNGEVSAVIRSEKSETNDMISRQVDAIRMNLEQQGLKVDKLEVRQETRQEQNSASWQDFNQHNSRQEEDARREELSRLKNLATVRNSSLNMDISTLEQPVHSLGNTARYTTSNLNVVA</sequence>
<feature type="compositionally biased region" description="Polar residues" evidence="1">
    <location>
        <begin position="616"/>
        <end position="629"/>
    </location>
</feature>
<feature type="region of interest" description="Disordered" evidence="1">
    <location>
        <begin position="342"/>
        <end position="476"/>
    </location>
</feature>
<dbReference type="Gene3D" id="3.30.750.140">
    <property type="match status" value="1"/>
</dbReference>
<feature type="compositionally biased region" description="Basic and acidic residues" evidence="1">
    <location>
        <begin position="281"/>
        <end position="296"/>
    </location>
</feature>
<gene>
    <name evidence="3" type="ORF">SDC9_02907</name>
</gene>
<reference evidence="3" key="1">
    <citation type="submission" date="2019-08" db="EMBL/GenBank/DDBJ databases">
        <authorList>
            <person name="Kucharzyk K."/>
            <person name="Murdoch R.W."/>
            <person name="Higgins S."/>
            <person name="Loffler F."/>
        </authorList>
    </citation>
    <scope>NUCLEOTIDE SEQUENCE</scope>
</reference>
<proteinExistence type="predicted"/>
<comment type="caution">
    <text evidence="3">The sequence shown here is derived from an EMBL/GenBank/DDBJ whole genome shotgun (WGS) entry which is preliminary data.</text>
</comment>
<evidence type="ECO:0000259" key="2">
    <source>
        <dbReference type="Pfam" id="PF02120"/>
    </source>
</evidence>